<protein>
    <submittedName>
        <fullName evidence="1">Uncharacterized protein</fullName>
    </submittedName>
</protein>
<proteinExistence type="predicted"/>
<gene>
    <name evidence="1" type="ORF">FUG_LOCUS187880</name>
</gene>
<name>A0A4U9F405_GIBZA</name>
<sequence>MSLYCYQGVRVASKDSKHAEPCSTKV</sequence>
<organism evidence="1">
    <name type="scientific">Gibberella zeae</name>
    <name type="common">Wheat head blight fungus</name>
    <name type="synonym">Fusarium graminearum</name>
    <dbReference type="NCBI Taxonomy" id="5518"/>
    <lineage>
        <taxon>Eukaryota</taxon>
        <taxon>Fungi</taxon>
        <taxon>Dikarya</taxon>
        <taxon>Ascomycota</taxon>
        <taxon>Pezizomycotina</taxon>
        <taxon>Sordariomycetes</taxon>
        <taxon>Hypocreomycetidae</taxon>
        <taxon>Hypocreales</taxon>
        <taxon>Nectriaceae</taxon>
        <taxon>Fusarium</taxon>
    </lineage>
</organism>
<reference evidence="1" key="1">
    <citation type="submission" date="2019-04" db="EMBL/GenBank/DDBJ databases">
        <authorList>
            <person name="Melise S."/>
            <person name="Noan J."/>
            <person name="Okalmin O."/>
        </authorList>
    </citation>
    <scope>NUCLEOTIDE SEQUENCE</scope>
    <source>
        <strain evidence="1">FN9</strain>
    </source>
</reference>
<evidence type="ECO:0000313" key="1">
    <source>
        <dbReference type="EMBL" id="VIO55897.1"/>
    </source>
</evidence>
<dbReference type="EMBL" id="CAAKMV010000122">
    <property type="protein sequence ID" value="VIO55897.1"/>
    <property type="molecule type" value="Genomic_DNA"/>
</dbReference>
<accession>A0A4U9F405</accession>
<dbReference type="AlphaFoldDB" id="A0A4U9F405"/>